<dbReference type="AlphaFoldDB" id="A0A2P7RVV4"/>
<keyword evidence="2" id="KW-1185">Reference proteome</keyword>
<gene>
    <name evidence="1" type="ORF">C7I85_27290</name>
</gene>
<proteinExistence type="predicted"/>
<evidence type="ECO:0000313" key="2">
    <source>
        <dbReference type="Proteomes" id="UP000240653"/>
    </source>
</evidence>
<name>A0A2P7RVV4_9HYPH</name>
<dbReference type="OrthoDB" id="7856862at2"/>
<dbReference type="EMBL" id="PXYL01000026">
    <property type="protein sequence ID" value="PSJ54354.1"/>
    <property type="molecule type" value="Genomic_DNA"/>
</dbReference>
<dbReference type="Pfam" id="PF22278">
    <property type="entry name" value="DUF6958"/>
    <property type="match status" value="1"/>
</dbReference>
<protein>
    <submittedName>
        <fullName evidence="1">Uncharacterized protein</fullName>
    </submittedName>
</protein>
<accession>A0A2P7RVV4</accession>
<dbReference type="Proteomes" id="UP000240653">
    <property type="component" value="Unassembled WGS sequence"/>
</dbReference>
<dbReference type="InterPro" id="IPR054233">
    <property type="entry name" value="DUF6958"/>
</dbReference>
<evidence type="ECO:0000313" key="1">
    <source>
        <dbReference type="EMBL" id="PSJ54354.1"/>
    </source>
</evidence>
<organism evidence="1 2">
    <name type="scientific">Pseudaminobacter soli</name>
    <name type="common">ex Li et al. 2025</name>
    <dbReference type="NCBI Taxonomy" id="1295366"/>
    <lineage>
        <taxon>Bacteria</taxon>
        <taxon>Pseudomonadati</taxon>
        <taxon>Pseudomonadota</taxon>
        <taxon>Alphaproteobacteria</taxon>
        <taxon>Hyphomicrobiales</taxon>
        <taxon>Phyllobacteriaceae</taxon>
        <taxon>Pseudaminobacter</taxon>
    </lineage>
</organism>
<reference evidence="1 2" key="1">
    <citation type="submission" date="2018-03" db="EMBL/GenBank/DDBJ databases">
        <title>The draft genome of Mesorhizobium soli JCM 19897.</title>
        <authorList>
            <person name="Li L."/>
            <person name="Liu L."/>
            <person name="Liang L."/>
            <person name="Wang T."/>
            <person name="Zhang X."/>
        </authorList>
    </citation>
    <scope>NUCLEOTIDE SEQUENCE [LARGE SCALE GENOMIC DNA]</scope>
    <source>
        <strain evidence="1 2">JCM 19897</strain>
    </source>
</reference>
<sequence length="80" mass="8899">MKFDKAKYLAMQDALLSVLPSKAPGITAAEEKKQLLPLLPQDLFPGGAKSGWRQKAAQLNLEAKRQIIRQETKPLTFHLA</sequence>
<comment type="caution">
    <text evidence="1">The sequence shown here is derived from an EMBL/GenBank/DDBJ whole genome shotgun (WGS) entry which is preliminary data.</text>
</comment>